<dbReference type="SUPFAM" id="SSF90250">
    <property type="entry name" value="Troponin coil-coiled subunits"/>
    <property type="match status" value="1"/>
</dbReference>
<organism evidence="3 4">
    <name type="scientific">Tanacetum coccineum</name>
    <dbReference type="NCBI Taxonomy" id="301880"/>
    <lineage>
        <taxon>Eukaryota</taxon>
        <taxon>Viridiplantae</taxon>
        <taxon>Streptophyta</taxon>
        <taxon>Embryophyta</taxon>
        <taxon>Tracheophyta</taxon>
        <taxon>Spermatophyta</taxon>
        <taxon>Magnoliopsida</taxon>
        <taxon>eudicotyledons</taxon>
        <taxon>Gunneridae</taxon>
        <taxon>Pentapetalae</taxon>
        <taxon>asterids</taxon>
        <taxon>campanulids</taxon>
        <taxon>Asterales</taxon>
        <taxon>Asteraceae</taxon>
        <taxon>Asteroideae</taxon>
        <taxon>Anthemideae</taxon>
        <taxon>Anthemidinae</taxon>
        <taxon>Tanacetum</taxon>
    </lineage>
</organism>
<proteinExistence type="predicted"/>
<evidence type="ECO:0000256" key="2">
    <source>
        <dbReference type="SAM" id="MobiDB-lite"/>
    </source>
</evidence>
<reference evidence="3" key="2">
    <citation type="submission" date="2022-01" db="EMBL/GenBank/DDBJ databases">
        <authorList>
            <person name="Yamashiro T."/>
            <person name="Shiraishi A."/>
            <person name="Satake H."/>
            <person name="Nakayama K."/>
        </authorList>
    </citation>
    <scope>NUCLEOTIDE SEQUENCE</scope>
</reference>
<evidence type="ECO:0000313" key="3">
    <source>
        <dbReference type="EMBL" id="GJS99300.1"/>
    </source>
</evidence>
<gene>
    <name evidence="3" type="ORF">Tco_0820470</name>
</gene>
<protein>
    <submittedName>
        <fullName evidence="3">Uncharacterized protein</fullName>
    </submittedName>
</protein>
<accession>A0ABQ5A9I3</accession>
<dbReference type="PANTHER" id="PTHR11439:SF495">
    <property type="entry name" value="REVERSE TRANSCRIPTASE, RNA-DEPENDENT DNA POLYMERASE-RELATED"/>
    <property type="match status" value="1"/>
</dbReference>
<dbReference type="PANTHER" id="PTHR11439">
    <property type="entry name" value="GAG-POL-RELATED RETROTRANSPOSON"/>
    <property type="match status" value="1"/>
</dbReference>
<feature type="compositionally biased region" description="Basic residues" evidence="2">
    <location>
        <begin position="236"/>
        <end position="251"/>
    </location>
</feature>
<dbReference type="CDD" id="cd09272">
    <property type="entry name" value="RNase_HI_RT_Ty1"/>
    <property type="match status" value="1"/>
</dbReference>
<sequence length="604" mass="68429">MDRSYARRASAIQVTTGTRIDWLLTFFLGLQVTRTDDGIFISQDKYVDEEVWFFNCEDSKPDIMFVVCPYARVQVTPKLSHLHVVKRIFRYLKGQPKLGLWSRLISWQCKKQTVVANSTTEAEYVAASNYYEQIKHIEIRHHFIRDSNEKKLIQISKIHTDQNVADLLTKAFDDVEWNATTAEDRIEVKTGNSKVNAVGPYLVLLGKRTTTEPQPTPLCFTISLLEQSPTIASSSHPKKTHKRRKTKRKATKISQSSGPTTLVADETIHEERGDSMERAATTAISLDAEQGSGNIIRTQSMATLNEPIPQGTGSGSGPRRQDTILGDRPAQTRFERLSKQSNDPPLSRVNTLRSGEDSMKLNELMEICTKLSERVLALENIKTAQDLEITNLKKRVKKLEKKKKVKNSTTQEEVIQRIAPTTIAGVSVSTTKPSTPPLTTTTLIEDEDLTIAQTLMKMRSVKSKEKSKKKGVSSETATRLTRGQLDLKDKGKGIMQELEKLVKVKDEEVMLEIEREEEASNAALIEEWDTIKARIDADAQLAERLQAEEREQMFVEERARPLMEFIAARKKFFAAKRAEEQRNKPPTKAEQRKKLCTYMKHIAG</sequence>
<name>A0ABQ5A9I3_9ASTR</name>
<reference evidence="3" key="1">
    <citation type="journal article" date="2022" name="Int. J. Mol. Sci.">
        <title>Draft Genome of Tanacetum Coccineum: Genomic Comparison of Closely Related Tanacetum-Family Plants.</title>
        <authorList>
            <person name="Yamashiro T."/>
            <person name="Shiraishi A."/>
            <person name="Nakayama K."/>
            <person name="Satake H."/>
        </authorList>
    </citation>
    <scope>NUCLEOTIDE SEQUENCE</scope>
</reference>
<feature type="coiled-coil region" evidence="1">
    <location>
        <begin position="382"/>
        <end position="409"/>
    </location>
</feature>
<keyword evidence="1" id="KW-0175">Coiled coil</keyword>
<comment type="caution">
    <text evidence="3">The sequence shown here is derived from an EMBL/GenBank/DDBJ whole genome shotgun (WGS) entry which is preliminary data.</text>
</comment>
<evidence type="ECO:0000256" key="1">
    <source>
        <dbReference type="SAM" id="Coils"/>
    </source>
</evidence>
<dbReference type="EMBL" id="BQNB010012108">
    <property type="protein sequence ID" value="GJS99300.1"/>
    <property type="molecule type" value="Genomic_DNA"/>
</dbReference>
<evidence type="ECO:0000313" key="4">
    <source>
        <dbReference type="Proteomes" id="UP001151760"/>
    </source>
</evidence>
<feature type="region of interest" description="Disordered" evidence="2">
    <location>
        <begin position="305"/>
        <end position="324"/>
    </location>
</feature>
<dbReference type="Proteomes" id="UP001151760">
    <property type="component" value="Unassembled WGS sequence"/>
</dbReference>
<feature type="region of interest" description="Disordered" evidence="2">
    <location>
        <begin position="230"/>
        <end position="259"/>
    </location>
</feature>
<dbReference type="InterPro" id="IPR038077">
    <property type="entry name" value="Troponin_sf"/>
</dbReference>
<keyword evidence="4" id="KW-1185">Reference proteome</keyword>